<organism evidence="1 2">
    <name type="scientific">Coniosporium uncinatum</name>
    <dbReference type="NCBI Taxonomy" id="93489"/>
    <lineage>
        <taxon>Eukaryota</taxon>
        <taxon>Fungi</taxon>
        <taxon>Dikarya</taxon>
        <taxon>Ascomycota</taxon>
        <taxon>Pezizomycotina</taxon>
        <taxon>Dothideomycetes</taxon>
        <taxon>Dothideomycetes incertae sedis</taxon>
        <taxon>Coniosporium</taxon>
    </lineage>
</organism>
<keyword evidence="2" id="KW-1185">Reference proteome</keyword>
<dbReference type="Proteomes" id="UP001186974">
    <property type="component" value="Unassembled WGS sequence"/>
</dbReference>
<accession>A0ACC3DBM4</accession>
<dbReference type="EMBL" id="JAWDJW010006395">
    <property type="protein sequence ID" value="KAK3064929.1"/>
    <property type="molecule type" value="Genomic_DNA"/>
</dbReference>
<evidence type="ECO:0000313" key="2">
    <source>
        <dbReference type="Proteomes" id="UP001186974"/>
    </source>
</evidence>
<evidence type="ECO:0000313" key="1">
    <source>
        <dbReference type="EMBL" id="KAK3064929.1"/>
    </source>
</evidence>
<comment type="caution">
    <text evidence="1">The sequence shown here is derived from an EMBL/GenBank/DDBJ whole genome shotgun (WGS) entry which is preliminary data.</text>
</comment>
<protein>
    <submittedName>
        <fullName evidence="1">Uncharacterized protein</fullName>
    </submittedName>
</protein>
<reference evidence="1" key="1">
    <citation type="submission" date="2024-09" db="EMBL/GenBank/DDBJ databases">
        <title>Black Yeasts Isolated from many extreme environments.</title>
        <authorList>
            <person name="Coleine C."/>
            <person name="Stajich J.E."/>
            <person name="Selbmann L."/>
        </authorList>
    </citation>
    <scope>NUCLEOTIDE SEQUENCE</scope>
    <source>
        <strain evidence="1">CCFEE 5737</strain>
    </source>
</reference>
<name>A0ACC3DBM4_9PEZI</name>
<gene>
    <name evidence="1" type="ORF">LTS18_002286</name>
</gene>
<sequence length="210" mass="23181">MPKPPELIIPQAVEVMVRPCPQHEELKTPVALVSVEDPTALRDLIIQDANTFDETSKENLDKHFQVYDKSIKEGLAHGTLQMKQVGLLLTINDGSKERRSTKSVVLGKGKNMAYEDLIEAREKRAAQDKAKEVRARTKRKGKGKGGRRGKTTKASAPDGEALEKEAPEGEASELGKSGQAKRGRKRKNPPESVAPEPASKRHCLVQRLTF</sequence>
<proteinExistence type="predicted"/>